<feature type="compositionally biased region" description="Basic and acidic residues" evidence="1">
    <location>
        <begin position="1"/>
        <end position="12"/>
    </location>
</feature>
<evidence type="ECO:0000313" key="3">
    <source>
        <dbReference type="Proteomes" id="UP000236370"/>
    </source>
</evidence>
<feature type="compositionally biased region" description="Polar residues" evidence="1">
    <location>
        <begin position="39"/>
        <end position="52"/>
    </location>
</feature>
<feature type="compositionally biased region" description="Basic residues" evidence="1">
    <location>
        <begin position="13"/>
        <end position="22"/>
    </location>
</feature>
<accession>A0A2J8LSZ0</accession>
<sequence>HEPVRIAYDRPRGRPMSKKKGPGRAQLPGGPDGCPVSHLSRNPRTWTSPSRS</sequence>
<proteinExistence type="predicted"/>
<name>A0A2J8LSZ0_PANTR</name>
<organism evidence="2 3">
    <name type="scientific">Pan troglodytes</name>
    <name type="common">Chimpanzee</name>
    <dbReference type="NCBI Taxonomy" id="9598"/>
    <lineage>
        <taxon>Eukaryota</taxon>
        <taxon>Metazoa</taxon>
        <taxon>Chordata</taxon>
        <taxon>Craniata</taxon>
        <taxon>Vertebrata</taxon>
        <taxon>Euteleostomi</taxon>
        <taxon>Mammalia</taxon>
        <taxon>Eutheria</taxon>
        <taxon>Euarchontoglires</taxon>
        <taxon>Primates</taxon>
        <taxon>Haplorrhini</taxon>
        <taxon>Catarrhini</taxon>
        <taxon>Hominidae</taxon>
        <taxon>Pan</taxon>
    </lineage>
</organism>
<gene>
    <name evidence="2" type="ORF">CK820_G0026049</name>
</gene>
<dbReference type="AlphaFoldDB" id="A0A2J8LSZ0"/>
<evidence type="ECO:0000313" key="2">
    <source>
        <dbReference type="EMBL" id="PNI50371.1"/>
    </source>
</evidence>
<feature type="region of interest" description="Disordered" evidence="1">
    <location>
        <begin position="1"/>
        <end position="52"/>
    </location>
</feature>
<dbReference type="EMBL" id="NBAG03000278">
    <property type="protein sequence ID" value="PNI50371.1"/>
    <property type="molecule type" value="Genomic_DNA"/>
</dbReference>
<dbReference type="Proteomes" id="UP000236370">
    <property type="component" value="Unassembled WGS sequence"/>
</dbReference>
<reference evidence="2 3" key="1">
    <citation type="submission" date="2017-12" db="EMBL/GenBank/DDBJ databases">
        <title>High-resolution comparative analysis of great ape genomes.</title>
        <authorList>
            <person name="Pollen A."/>
            <person name="Hastie A."/>
            <person name="Hormozdiari F."/>
            <person name="Dougherty M."/>
            <person name="Liu R."/>
            <person name="Chaisson M."/>
            <person name="Hoppe E."/>
            <person name="Hill C."/>
            <person name="Pang A."/>
            <person name="Hillier L."/>
            <person name="Baker C."/>
            <person name="Armstrong J."/>
            <person name="Shendure J."/>
            <person name="Paten B."/>
            <person name="Wilson R."/>
            <person name="Chao H."/>
            <person name="Schneider V."/>
            <person name="Ventura M."/>
            <person name="Kronenberg Z."/>
            <person name="Murali S."/>
            <person name="Gordon D."/>
            <person name="Cantsilieris S."/>
            <person name="Munson K."/>
            <person name="Nelson B."/>
            <person name="Raja A."/>
            <person name="Underwood J."/>
            <person name="Diekhans M."/>
            <person name="Fiddes I."/>
            <person name="Haussler D."/>
            <person name="Eichler E."/>
        </authorList>
    </citation>
    <scope>NUCLEOTIDE SEQUENCE [LARGE SCALE GENOMIC DNA]</scope>
    <source>
        <strain evidence="2">Yerkes chimp pedigree #C0471</strain>
    </source>
</reference>
<comment type="caution">
    <text evidence="2">The sequence shown here is derived from an EMBL/GenBank/DDBJ whole genome shotgun (WGS) entry which is preliminary data.</text>
</comment>
<feature type="non-terminal residue" evidence="2">
    <location>
        <position position="1"/>
    </location>
</feature>
<evidence type="ECO:0000256" key="1">
    <source>
        <dbReference type="SAM" id="MobiDB-lite"/>
    </source>
</evidence>
<protein>
    <submittedName>
        <fullName evidence="2">SUGP2 isoform 12</fullName>
    </submittedName>
</protein>